<keyword evidence="5" id="KW-1185">Reference proteome</keyword>
<sequence>MLNLLLFRGRRPATLVGIAFILSTFLLIVITPPGSETIKQPWTTSRILQSPLNQNQNQNGTTANVSLTADRKIHILLPATKSNVNFCKTLLTMTILGYPSPTIIAWEDKDKAKGLLGGGSHFAKITRTLDYINDPVRRSHPGFDDELVFMLDAYDIWFQLPLNMLLSRYDAIIEEENARVAHRMGRAYNNEGINSKIVFGAGKRCAPNLLNSVSCYPVPESPLPNDIYGGNTDTLIGINGWASFRTRYLNSGYTIGPVGEMRRVLERALEKLKECQNRKDASFDDESGASDFCYHGSDQSIFVEMFGEQEYYREVMRRHHRTGMDDMLDKVVPGRAGSKPPPTDVQQAPIIDRLEPGFTHQKYNKTHLPDKPFEFGIALDYWSLLGHQTSNALTDARYIRHSRLLKPQIGKQGNFECVPKTDRLPLPLDLPGSQQLPWLAGSYPNEWETMPLYTEICIGTVPVMIHHNSVEKYHREEQWNQTWWHGRSRMLLEERRKEGAPQLHEGIPTDKGSVVLWEDLCPKKMEKELFREPEPKKVEALQTESKITDATKPGAVQPEIKVPEPIKPEPIISEVVQPEAIKHEGIKPEDTAPEAKALEVK</sequence>
<name>G9NGB6_HYPAI</name>
<feature type="coiled-coil region" evidence="1">
    <location>
        <begin position="258"/>
        <end position="285"/>
    </location>
</feature>
<feature type="compositionally biased region" description="Basic and acidic residues" evidence="2">
    <location>
        <begin position="580"/>
        <end position="590"/>
    </location>
</feature>
<accession>G9NGB6</accession>
<dbReference type="EMBL" id="ABDG02000014">
    <property type="protein sequence ID" value="EHK50328.1"/>
    <property type="molecule type" value="Genomic_DNA"/>
</dbReference>
<protein>
    <submittedName>
        <fullName evidence="4">Uncharacterized protein</fullName>
    </submittedName>
</protein>
<comment type="caution">
    <text evidence="4">The sequence shown here is derived from an EMBL/GenBank/DDBJ whole genome shotgun (WGS) entry which is preliminary data.</text>
</comment>
<dbReference type="PANTHER" id="PTHR36587:SF2">
    <property type="entry name" value="EXPRESSION SITE-ASSOCIATED GENE 3 (ESAG3)-LIKE PROTEIN"/>
    <property type="match status" value="1"/>
</dbReference>
<dbReference type="HOGENOM" id="CLU_020425_3_1_1"/>
<dbReference type="PANTHER" id="PTHR36587">
    <property type="entry name" value="EXPRESSION SITE-ASSOCIATED GENE 3 (ESAG3)-LIKE PROTEIN"/>
    <property type="match status" value="1"/>
</dbReference>
<evidence type="ECO:0000256" key="2">
    <source>
        <dbReference type="SAM" id="MobiDB-lite"/>
    </source>
</evidence>
<dbReference type="CDD" id="cd22997">
    <property type="entry name" value="GT_LH"/>
    <property type="match status" value="1"/>
</dbReference>
<feature type="transmembrane region" description="Helical" evidence="3">
    <location>
        <begin position="12"/>
        <end position="30"/>
    </location>
</feature>
<dbReference type="AlphaFoldDB" id="G9NGB6"/>
<evidence type="ECO:0000256" key="3">
    <source>
        <dbReference type="SAM" id="Phobius"/>
    </source>
</evidence>
<keyword evidence="1" id="KW-0175">Coiled coil</keyword>
<dbReference type="OrthoDB" id="422736at2759"/>
<dbReference type="eggNOG" id="ENOG502SKSW">
    <property type="taxonomic scope" value="Eukaryota"/>
</dbReference>
<evidence type="ECO:0000313" key="5">
    <source>
        <dbReference type="Proteomes" id="UP000005426"/>
    </source>
</evidence>
<proteinExistence type="predicted"/>
<evidence type="ECO:0000256" key="1">
    <source>
        <dbReference type="SAM" id="Coils"/>
    </source>
</evidence>
<keyword evidence="3" id="KW-0812">Transmembrane</keyword>
<reference evidence="4 5" key="1">
    <citation type="journal article" date="2011" name="Genome Biol.">
        <title>Comparative genome sequence analysis underscores mycoparasitism as the ancestral life style of Trichoderma.</title>
        <authorList>
            <person name="Kubicek C.P."/>
            <person name="Herrera-Estrella A."/>
            <person name="Seidl-Seiboth V."/>
            <person name="Martinez D.A."/>
            <person name="Druzhinina I.S."/>
            <person name="Thon M."/>
            <person name="Zeilinger S."/>
            <person name="Casas-Flores S."/>
            <person name="Horwitz B.A."/>
            <person name="Mukherjee P.K."/>
            <person name="Mukherjee M."/>
            <person name="Kredics L."/>
            <person name="Alcaraz L.D."/>
            <person name="Aerts A."/>
            <person name="Antal Z."/>
            <person name="Atanasova L."/>
            <person name="Cervantes-Badillo M.G."/>
            <person name="Challacombe J."/>
            <person name="Chertkov O."/>
            <person name="McCluskey K."/>
            <person name="Coulpier F."/>
            <person name="Deshpande N."/>
            <person name="von Doehren H."/>
            <person name="Ebbole D.J."/>
            <person name="Esquivel-Naranjo E.U."/>
            <person name="Fekete E."/>
            <person name="Flipphi M."/>
            <person name="Glaser F."/>
            <person name="Gomez-Rodriguez E.Y."/>
            <person name="Gruber S."/>
            <person name="Han C."/>
            <person name="Henrissat B."/>
            <person name="Hermosa R."/>
            <person name="Hernandez-Onate M."/>
            <person name="Karaffa L."/>
            <person name="Kosti I."/>
            <person name="Le Crom S."/>
            <person name="Lindquist E."/>
            <person name="Lucas S."/>
            <person name="Luebeck M."/>
            <person name="Luebeck P.S."/>
            <person name="Margeot A."/>
            <person name="Metz B."/>
            <person name="Misra M."/>
            <person name="Nevalainen H."/>
            <person name="Omann M."/>
            <person name="Packer N."/>
            <person name="Perrone G."/>
            <person name="Uresti-Rivera E.E."/>
            <person name="Salamov A."/>
            <person name="Schmoll M."/>
            <person name="Seiboth B."/>
            <person name="Shapiro H."/>
            <person name="Sukno S."/>
            <person name="Tamayo-Ramos J.A."/>
            <person name="Tisch D."/>
            <person name="Wiest A."/>
            <person name="Wilkinson H.H."/>
            <person name="Zhang M."/>
            <person name="Coutinho P.M."/>
            <person name="Kenerley C.M."/>
            <person name="Monte E."/>
            <person name="Baker S.E."/>
            <person name="Grigoriev I.V."/>
        </authorList>
    </citation>
    <scope>NUCLEOTIDE SEQUENCE [LARGE SCALE GENOMIC DNA]</scope>
    <source>
        <strain evidence="5">ATCC 20476 / IMI 206040</strain>
    </source>
</reference>
<feature type="region of interest" description="Disordered" evidence="2">
    <location>
        <begin position="580"/>
        <end position="601"/>
    </location>
</feature>
<evidence type="ECO:0000313" key="4">
    <source>
        <dbReference type="EMBL" id="EHK50328.1"/>
    </source>
</evidence>
<dbReference type="OMA" id="MIHHNSV"/>
<dbReference type="STRING" id="452589.G9NGB6"/>
<gene>
    <name evidence="4" type="ORF">TRIATDRAFT_280204</name>
</gene>
<keyword evidence="3" id="KW-0472">Membrane</keyword>
<dbReference type="Proteomes" id="UP000005426">
    <property type="component" value="Unassembled WGS sequence"/>
</dbReference>
<keyword evidence="3" id="KW-1133">Transmembrane helix</keyword>
<organism evidence="4 5">
    <name type="scientific">Hypocrea atroviridis (strain ATCC 20476 / IMI 206040)</name>
    <name type="common">Trichoderma atroviride</name>
    <dbReference type="NCBI Taxonomy" id="452589"/>
    <lineage>
        <taxon>Eukaryota</taxon>
        <taxon>Fungi</taxon>
        <taxon>Dikarya</taxon>
        <taxon>Ascomycota</taxon>
        <taxon>Pezizomycotina</taxon>
        <taxon>Sordariomycetes</taxon>
        <taxon>Hypocreomycetidae</taxon>
        <taxon>Hypocreales</taxon>
        <taxon>Hypocreaceae</taxon>
        <taxon>Trichoderma</taxon>
    </lineage>
</organism>
<feature type="region of interest" description="Disordered" evidence="2">
    <location>
        <begin position="538"/>
        <end position="558"/>
    </location>
</feature>